<dbReference type="PROSITE" id="PS50059">
    <property type="entry name" value="FKBP_PPIASE"/>
    <property type="match status" value="1"/>
</dbReference>
<dbReference type="EC" id="5.2.1.8" evidence="6"/>
<evidence type="ECO:0000256" key="8">
    <source>
        <dbReference type="SAM" id="Phobius"/>
    </source>
</evidence>
<feature type="region of interest" description="Disordered" evidence="7">
    <location>
        <begin position="179"/>
        <end position="208"/>
    </location>
</feature>
<keyword evidence="8" id="KW-1133">Transmembrane helix</keyword>
<dbReference type="Pfam" id="PF00254">
    <property type="entry name" value="FKBP_C"/>
    <property type="match status" value="1"/>
</dbReference>
<keyword evidence="8" id="KW-0812">Transmembrane</keyword>
<sequence>MTEITRVPLRPIAKGSLTKLWIGVIVAIALAVLLAWSLAPQGYGLTVLEEGEGPTPTEEDVIFVNYTGRLADGTVFDQSQPLPLPVEGIFPEGNPLPLANMIPGFVEGAKQMRKGGRYELRIPPAEGYGEEPRTNPQTGETVIPANSDLIFEVELIDFMSRAEFDRRVQVITQMMEQQQGAMMGGPGGQPPMGQPLPEGALEGAAPPQ</sequence>
<dbReference type="PANTHER" id="PTHR43811:SF19">
    <property type="entry name" value="39 KDA FK506-BINDING NUCLEAR PROTEIN"/>
    <property type="match status" value="1"/>
</dbReference>
<comment type="catalytic activity">
    <reaction evidence="1 5 6">
        <text>[protein]-peptidylproline (omega=180) = [protein]-peptidylproline (omega=0)</text>
        <dbReference type="Rhea" id="RHEA:16237"/>
        <dbReference type="Rhea" id="RHEA-COMP:10747"/>
        <dbReference type="Rhea" id="RHEA-COMP:10748"/>
        <dbReference type="ChEBI" id="CHEBI:83833"/>
        <dbReference type="ChEBI" id="CHEBI:83834"/>
        <dbReference type="EC" id="5.2.1.8"/>
    </reaction>
</comment>
<keyword evidence="3 5" id="KW-0697">Rotamase</keyword>
<name>A0A395LKZ9_9SPHN</name>
<protein>
    <recommendedName>
        <fullName evidence="6">Peptidyl-prolyl cis-trans isomerase</fullName>
        <ecNumber evidence="6">5.2.1.8</ecNumber>
    </recommendedName>
</protein>
<organism evidence="10 11">
    <name type="scientific">Alteriqipengyuania lutimaris</name>
    <dbReference type="NCBI Taxonomy" id="1538146"/>
    <lineage>
        <taxon>Bacteria</taxon>
        <taxon>Pseudomonadati</taxon>
        <taxon>Pseudomonadota</taxon>
        <taxon>Alphaproteobacteria</taxon>
        <taxon>Sphingomonadales</taxon>
        <taxon>Erythrobacteraceae</taxon>
        <taxon>Alteriqipengyuania</taxon>
    </lineage>
</organism>
<dbReference type="RefSeq" id="WP_115491731.1">
    <property type="nucleotide sequence ID" value="NZ_JACHWW010000001.1"/>
</dbReference>
<dbReference type="GO" id="GO:0003755">
    <property type="term" value="F:peptidyl-prolyl cis-trans isomerase activity"/>
    <property type="evidence" value="ECO:0007669"/>
    <property type="project" value="UniProtKB-UniRule"/>
</dbReference>
<feature type="transmembrane region" description="Helical" evidence="8">
    <location>
        <begin position="20"/>
        <end position="39"/>
    </location>
</feature>
<evidence type="ECO:0000313" key="10">
    <source>
        <dbReference type="EMBL" id="RDS77511.1"/>
    </source>
</evidence>
<feature type="region of interest" description="Disordered" evidence="7">
    <location>
        <begin position="123"/>
        <end position="143"/>
    </location>
</feature>
<gene>
    <name evidence="10" type="ORF">DL238_07770</name>
</gene>
<evidence type="ECO:0000256" key="7">
    <source>
        <dbReference type="SAM" id="MobiDB-lite"/>
    </source>
</evidence>
<dbReference type="AlphaFoldDB" id="A0A395LKZ9"/>
<comment type="caution">
    <text evidence="10">The sequence shown here is derived from an EMBL/GenBank/DDBJ whole genome shotgun (WGS) entry which is preliminary data.</text>
</comment>
<dbReference type="Proteomes" id="UP000254101">
    <property type="component" value="Unassembled WGS sequence"/>
</dbReference>
<dbReference type="Gene3D" id="3.10.50.40">
    <property type="match status" value="1"/>
</dbReference>
<evidence type="ECO:0000256" key="2">
    <source>
        <dbReference type="ARBA" id="ARBA00006577"/>
    </source>
</evidence>
<keyword evidence="8" id="KW-0472">Membrane</keyword>
<dbReference type="EMBL" id="QRBB01000001">
    <property type="protein sequence ID" value="RDS77511.1"/>
    <property type="molecule type" value="Genomic_DNA"/>
</dbReference>
<dbReference type="InterPro" id="IPR046357">
    <property type="entry name" value="PPIase_dom_sf"/>
</dbReference>
<dbReference type="PANTHER" id="PTHR43811">
    <property type="entry name" value="FKBP-TYPE PEPTIDYL-PROLYL CIS-TRANS ISOMERASE FKPA"/>
    <property type="match status" value="1"/>
</dbReference>
<evidence type="ECO:0000256" key="6">
    <source>
        <dbReference type="RuleBase" id="RU003915"/>
    </source>
</evidence>
<dbReference type="OrthoDB" id="9812109at2"/>
<accession>A0A395LKZ9</accession>
<evidence type="ECO:0000256" key="5">
    <source>
        <dbReference type="PROSITE-ProRule" id="PRU00277"/>
    </source>
</evidence>
<evidence type="ECO:0000256" key="3">
    <source>
        <dbReference type="ARBA" id="ARBA00023110"/>
    </source>
</evidence>
<evidence type="ECO:0000256" key="1">
    <source>
        <dbReference type="ARBA" id="ARBA00000971"/>
    </source>
</evidence>
<feature type="domain" description="PPIase FKBP-type" evidence="9">
    <location>
        <begin position="59"/>
        <end position="159"/>
    </location>
</feature>
<evidence type="ECO:0000313" key="11">
    <source>
        <dbReference type="Proteomes" id="UP000254101"/>
    </source>
</evidence>
<keyword evidence="11" id="KW-1185">Reference proteome</keyword>
<evidence type="ECO:0000259" key="9">
    <source>
        <dbReference type="PROSITE" id="PS50059"/>
    </source>
</evidence>
<comment type="similarity">
    <text evidence="2 6">Belongs to the FKBP-type PPIase family.</text>
</comment>
<dbReference type="InterPro" id="IPR001179">
    <property type="entry name" value="PPIase_FKBP_dom"/>
</dbReference>
<reference evidence="10 11" key="1">
    <citation type="submission" date="2018-07" db="EMBL/GenBank/DDBJ databases">
        <title>Erythrobacter nanhaiensis sp. nov., a novel member of the genus Erythrobacter isolated from the South China Sea.</title>
        <authorList>
            <person name="Chen X."/>
            <person name="Liu J."/>
        </authorList>
    </citation>
    <scope>NUCLEOTIDE SEQUENCE [LARGE SCALE GENOMIC DNA]</scope>
    <source>
        <strain evidence="10 11">S-5</strain>
    </source>
</reference>
<keyword evidence="4 5" id="KW-0413">Isomerase</keyword>
<dbReference type="SUPFAM" id="SSF54534">
    <property type="entry name" value="FKBP-like"/>
    <property type="match status" value="1"/>
</dbReference>
<proteinExistence type="inferred from homology"/>
<evidence type="ECO:0000256" key="4">
    <source>
        <dbReference type="ARBA" id="ARBA00023235"/>
    </source>
</evidence>